<evidence type="ECO:0000256" key="5">
    <source>
        <dbReference type="ARBA" id="ARBA00023136"/>
    </source>
</evidence>
<organism evidence="9 10">
    <name type="scientific">Haliangium ochraceum (strain DSM 14365 / JCM 11303 / SMP-2)</name>
    <dbReference type="NCBI Taxonomy" id="502025"/>
    <lineage>
        <taxon>Bacteria</taxon>
        <taxon>Pseudomonadati</taxon>
        <taxon>Myxococcota</taxon>
        <taxon>Polyangia</taxon>
        <taxon>Haliangiales</taxon>
        <taxon>Kofleriaceae</taxon>
        <taxon>Haliangium</taxon>
    </lineage>
</organism>
<feature type="transmembrane region" description="Helical" evidence="6">
    <location>
        <begin position="231"/>
        <end position="252"/>
    </location>
</feature>
<dbReference type="GO" id="GO:0046839">
    <property type="term" value="P:phospholipid dephosphorylation"/>
    <property type="evidence" value="ECO:0007669"/>
    <property type="project" value="TreeGrafter"/>
</dbReference>
<keyword evidence="4 6" id="KW-1133">Transmembrane helix</keyword>
<keyword evidence="3 6" id="KW-0812">Transmembrane</keyword>
<dbReference type="KEGG" id="hoh:Hoch_1787"/>
<evidence type="ECO:0000256" key="2">
    <source>
        <dbReference type="ARBA" id="ARBA00008816"/>
    </source>
</evidence>
<dbReference type="Proteomes" id="UP000001880">
    <property type="component" value="Chromosome"/>
</dbReference>
<keyword evidence="5 6" id="KW-0472">Membrane</keyword>
<dbReference type="InterPro" id="IPR043216">
    <property type="entry name" value="PAP-like"/>
</dbReference>
<gene>
    <name evidence="9" type="ordered locus">Hoch_1787</name>
</gene>
<dbReference type="CDD" id="cd01610">
    <property type="entry name" value="PAP2_like"/>
    <property type="match status" value="1"/>
</dbReference>
<evidence type="ECO:0000313" key="10">
    <source>
        <dbReference type="Proteomes" id="UP000001880"/>
    </source>
</evidence>
<dbReference type="GO" id="GO:0006644">
    <property type="term" value="P:phospholipid metabolic process"/>
    <property type="evidence" value="ECO:0007669"/>
    <property type="project" value="InterPro"/>
</dbReference>
<dbReference type="EMBL" id="CP001804">
    <property type="protein sequence ID" value="ACY14336.1"/>
    <property type="molecule type" value="Genomic_DNA"/>
</dbReference>
<dbReference type="PANTHER" id="PTHR10165:SF103">
    <property type="entry name" value="PHOSPHOLIPID PHOSPHATASE HOMOLOG 1.2 HOMOLOG"/>
    <property type="match status" value="1"/>
</dbReference>
<evidence type="ECO:0000259" key="8">
    <source>
        <dbReference type="SMART" id="SM00014"/>
    </source>
</evidence>
<evidence type="ECO:0000256" key="4">
    <source>
        <dbReference type="ARBA" id="ARBA00022989"/>
    </source>
</evidence>
<evidence type="ECO:0000313" key="9">
    <source>
        <dbReference type="EMBL" id="ACY14336.1"/>
    </source>
</evidence>
<dbReference type="STRING" id="502025.Hoch_1787"/>
<keyword evidence="10" id="KW-1185">Reference proteome</keyword>
<dbReference type="Gene3D" id="1.20.144.10">
    <property type="entry name" value="Phosphatidic acid phosphatase type 2/haloperoxidase"/>
    <property type="match status" value="1"/>
</dbReference>
<keyword evidence="7" id="KW-0732">Signal</keyword>
<dbReference type="PANTHER" id="PTHR10165">
    <property type="entry name" value="LIPID PHOSPHATE PHOSPHATASE"/>
    <property type="match status" value="1"/>
</dbReference>
<dbReference type="GO" id="GO:0008195">
    <property type="term" value="F:phosphatidate phosphatase activity"/>
    <property type="evidence" value="ECO:0007669"/>
    <property type="project" value="TreeGrafter"/>
</dbReference>
<dbReference type="InterPro" id="IPR036938">
    <property type="entry name" value="PAP2/HPO_sf"/>
</dbReference>
<name>D0LXY1_HALO1</name>
<dbReference type="Pfam" id="PF01569">
    <property type="entry name" value="PAP2"/>
    <property type="match status" value="1"/>
</dbReference>
<feature type="chain" id="PRO_5003010594" evidence="7">
    <location>
        <begin position="36"/>
        <end position="318"/>
    </location>
</feature>
<feature type="domain" description="Phosphatidic acid phosphatase type 2/haloperoxidase" evidence="8">
    <location>
        <begin position="125"/>
        <end position="250"/>
    </location>
</feature>
<dbReference type="AlphaFoldDB" id="D0LXY1"/>
<feature type="transmembrane region" description="Helical" evidence="6">
    <location>
        <begin position="51"/>
        <end position="71"/>
    </location>
</feature>
<dbReference type="SMART" id="SM00014">
    <property type="entry name" value="acidPPc"/>
    <property type="match status" value="1"/>
</dbReference>
<sequence>MSERRFGGRFGFGGRLLVLVLGLALGALTASPALAQDEPATDFEVNLAVDGAITGALAAGALLSTLIPVDVERRWTAELFGRLDESVKRQFSDSAAGFSDALLAATVFTPVALQLPGGWNRETGERLLLYGQAVSANLMLNGIAKYVIQRPRPYVYYGHERVEEYATRAGRDSRLSFYSGHASTAFTAAVSGSYLFAAGSADREIKMLTWFIEMSLASATAQLRVRAGKHFYSDVLTGALLGSTIGVLVPLVHAGEDGVYAPSGLEWAAIGGGLVVGTALVYLMPIVDDIRVPLVDIPVQLAPTGDANSAGLSLVGQF</sequence>
<feature type="transmembrane region" description="Helical" evidence="6">
    <location>
        <begin position="264"/>
        <end position="284"/>
    </location>
</feature>
<dbReference type="SUPFAM" id="SSF48317">
    <property type="entry name" value="Acid phosphatase/Vanadium-dependent haloperoxidase"/>
    <property type="match status" value="1"/>
</dbReference>
<dbReference type="HOGENOM" id="CLU_873660_0_0_7"/>
<evidence type="ECO:0000256" key="3">
    <source>
        <dbReference type="ARBA" id="ARBA00022692"/>
    </source>
</evidence>
<dbReference type="GO" id="GO:0007165">
    <property type="term" value="P:signal transduction"/>
    <property type="evidence" value="ECO:0007669"/>
    <property type="project" value="TreeGrafter"/>
</dbReference>
<protein>
    <submittedName>
        <fullName evidence="9">Phosphoesterase PA-phosphatase related protein</fullName>
    </submittedName>
</protein>
<proteinExistence type="inferred from homology"/>
<evidence type="ECO:0000256" key="1">
    <source>
        <dbReference type="ARBA" id="ARBA00004141"/>
    </source>
</evidence>
<feature type="signal peptide" evidence="7">
    <location>
        <begin position="1"/>
        <end position="35"/>
    </location>
</feature>
<dbReference type="eggNOG" id="COG0671">
    <property type="taxonomic scope" value="Bacteria"/>
</dbReference>
<comment type="similarity">
    <text evidence="2">Belongs to the PA-phosphatase related phosphoesterase family.</text>
</comment>
<comment type="subcellular location">
    <subcellularLocation>
        <location evidence="1">Membrane</location>
        <topology evidence="1">Multi-pass membrane protein</topology>
    </subcellularLocation>
</comment>
<dbReference type="RefSeq" id="WP_012826944.1">
    <property type="nucleotide sequence ID" value="NC_013440.1"/>
</dbReference>
<dbReference type="InterPro" id="IPR000326">
    <property type="entry name" value="PAP2/HPO"/>
</dbReference>
<reference evidence="9 10" key="1">
    <citation type="journal article" date="2010" name="Stand. Genomic Sci.">
        <title>Complete genome sequence of Haliangium ochraceum type strain (SMP-2).</title>
        <authorList>
            <consortium name="US DOE Joint Genome Institute (JGI-PGF)"/>
            <person name="Ivanova N."/>
            <person name="Daum C."/>
            <person name="Lang E."/>
            <person name="Abt B."/>
            <person name="Kopitz M."/>
            <person name="Saunders E."/>
            <person name="Lapidus A."/>
            <person name="Lucas S."/>
            <person name="Glavina Del Rio T."/>
            <person name="Nolan M."/>
            <person name="Tice H."/>
            <person name="Copeland A."/>
            <person name="Cheng J.F."/>
            <person name="Chen F."/>
            <person name="Bruce D."/>
            <person name="Goodwin L."/>
            <person name="Pitluck S."/>
            <person name="Mavromatis K."/>
            <person name="Pati A."/>
            <person name="Mikhailova N."/>
            <person name="Chen A."/>
            <person name="Palaniappan K."/>
            <person name="Land M."/>
            <person name="Hauser L."/>
            <person name="Chang Y.J."/>
            <person name="Jeffries C.D."/>
            <person name="Detter J.C."/>
            <person name="Brettin T."/>
            <person name="Rohde M."/>
            <person name="Goker M."/>
            <person name="Bristow J."/>
            <person name="Markowitz V."/>
            <person name="Eisen J.A."/>
            <person name="Hugenholtz P."/>
            <person name="Kyrpides N.C."/>
            <person name="Klenk H.P."/>
        </authorList>
    </citation>
    <scope>NUCLEOTIDE SEQUENCE [LARGE SCALE GENOMIC DNA]</scope>
    <source>
        <strain evidence="10">DSM 14365 / CIP 107738 / JCM 11303 / AJ 13395 / SMP-2</strain>
    </source>
</reference>
<evidence type="ECO:0000256" key="6">
    <source>
        <dbReference type="SAM" id="Phobius"/>
    </source>
</evidence>
<accession>D0LXY1</accession>
<evidence type="ECO:0000256" key="7">
    <source>
        <dbReference type="SAM" id="SignalP"/>
    </source>
</evidence>
<dbReference type="OrthoDB" id="5493667at2"/>
<dbReference type="GO" id="GO:0005886">
    <property type="term" value="C:plasma membrane"/>
    <property type="evidence" value="ECO:0007669"/>
    <property type="project" value="TreeGrafter"/>
</dbReference>